<feature type="transmembrane region" description="Helical" evidence="10">
    <location>
        <begin position="15"/>
        <end position="34"/>
    </location>
</feature>
<evidence type="ECO:0000313" key="12">
    <source>
        <dbReference type="Proteomes" id="UP001249851"/>
    </source>
</evidence>
<comment type="subcellular location">
    <subcellularLocation>
        <location evidence="1">Golgi apparatus membrane</location>
        <topology evidence="1">Single-pass type II membrane protein</topology>
    </subcellularLocation>
</comment>
<keyword evidence="7" id="KW-0333">Golgi apparatus</keyword>
<protein>
    <submittedName>
        <fullName evidence="11">Galactosylceramide sulfotransferase</fullName>
    </submittedName>
</protein>
<proteinExistence type="inferred from homology"/>
<evidence type="ECO:0000256" key="5">
    <source>
        <dbReference type="ARBA" id="ARBA00022968"/>
    </source>
</evidence>
<evidence type="ECO:0000256" key="3">
    <source>
        <dbReference type="ARBA" id="ARBA00022679"/>
    </source>
</evidence>
<keyword evidence="3" id="KW-0808">Transferase</keyword>
<dbReference type="InterPro" id="IPR009729">
    <property type="entry name" value="Gal-3-0_sulfotransfrase"/>
</dbReference>
<evidence type="ECO:0000256" key="2">
    <source>
        <dbReference type="ARBA" id="ARBA00008124"/>
    </source>
</evidence>
<evidence type="ECO:0000256" key="6">
    <source>
        <dbReference type="ARBA" id="ARBA00022989"/>
    </source>
</evidence>
<comment type="similarity">
    <text evidence="2">Belongs to the galactose-3-O-sulfotransferase family.</text>
</comment>
<evidence type="ECO:0000256" key="8">
    <source>
        <dbReference type="ARBA" id="ARBA00023136"/>
    </source>
</evidence>
<dbReference type="InterPro" id="IPR027417">
    <property type="entry name" value="P-loop_NTPase"/>
</dbReference>
<accession>A0AAD9PWV3</accession>
<name>A0AAD9PWV3_ACRCE</name>
<dbReference type="GO" id="GO:0009247">
    <property type="term" value="P:glycolipid biosynthetic process"/>
    <property type="evidence" value="ECO:0007669"/>
    <property type="project" value="InterPro"/>
</dbReference>
<keyword evidence="6 10" id="KW-1133">Transmembrane helix</keyword>
<reference evidence="11" key="1">
    <citation type="journal article" date="2023" name="G3 (Bethesda)">
        <title>Whole genome assembly and annotation of the endangered Caribbean coral Acropora cervicornis.</title>
        <authorList>
            <person name="Selwyn J.D."/>
            <person name="Vollmer S.V."/>
        </authorList>
    </citation>
    <scope>NUCLEOTIDE SEQUENCE</scope>
    <source>
        <strain evidence="11">K2</strain>
    </source>
</reference>
<dbReference type="AlphaFoldDB" id="A0AAD9PWV3"/>
<keyword evidence="9" id="KW-0325">Glycoprotein</keyword>
<keyword evidence="12" id="KW-1185">Reference proteome</keyword>
<comment type="caution">
    <text evidence="11">The sequence shown here is derived from an EMBL/GenBank/DDBJ whole genome shotgun (WGS) entry which is preliminary data.</text>
</comment>
<evidence type="ECO:0000313" key="11">
    <source>
        <dbReference type="EMBL" id="KAK2550559.1"/>
    </source>
</evidence>
<dbReference type="GO" id="GO:0000139">
    <property type="term" value="C:Golgi membrane"/>
    <property type="evidence" value="ECO:0007669"/>
    <property type="project" value="UniProtKB-SubCell"/>
</dbReference>
<evidence type="ECO:0000256" key="4">
    <source>
        <dbReference type="ARBA" id="ARBA00022692"/>
    </source>
</evidence>
<reference evidence="11" key="2">
    <citation type="journal article" date="2023" name="Science">
        <title>Genomic signatures of disease resistance in endangered staghorn corals.</title>
        <authorList>
            <person name="Vollmer S.V."/>
            <person name="Selwyn J.D."/>
            <person name="Despard B.A."/>
            <person name="Roesel C.L."/>
        </authorList>
    </citation>
    <scope>NUCLEOTIDE SEQUENCE</scope>
    <source>
        <strain evidence="11">K2</strain>
    </source>
</reference>
<dbReference type="Pfam" id="PF06990">
    <property type="entry name" value="Gal-3-0_sulfotr"/>
    <property type="match status" value="1"/>
</dbReference>
<keyword evidence="5" id="KW-0735">Signal-anchor</keyword>
<sequence>MMGLLVRRIARSRRIHLGHIAFCALVFCAIYVLLYQDLGISLPALEYDESLVEVPLRFRVSEGWVWKDDIDYMKTAKSSNAIMTDGLESNQSNEEFPPSAAQDNGLDYGQGRYLELEGVEDYVLWHDGHPEPTKRQANRKIRSCRKPVENILFLKTHYTGSDVITNILNRFADLHNLRIAIPSESLSTFYWPSRFHWKYVDMMLLDGLLPNILCNHARFNGDVMDEIMQPHTAFITILRDPVRHFEATFQNLDFARILEMENLPHPYLKFLENPRKYISRAIQHQRFKDSLNLIKNGMFFDLGLHTTDYHKLKVVKDAIIEIDDKFTIVLIYESLDESLVLLKRKLCWDLDDVLYLKFHYQRHWENFRHPELNSSAREQIRHWNKADVMLYQYFNETLWNEVRSEGQGFFHELREFREKHEEMEQQCLGQGGDSGKIGLNPEVSSFNRYLCEKMLLKEIEYLHYFRRKMENSKRRPFANSSVERNYGNKMFSGHAQDSNLILTQSNGTGARTV</sequence>
<dbReference type="SUPFAM" id="SSF52540">
    <property type="entry name" value="P-loop containing nucleoside triphosphate hydrolases"/>
    <property type="match status" value="1"/>
</dbReference>
<evidence type="ECO:0000256" key="10">
    <source>
        <dbReference type="SAM" id="Phobius"/>
    </source>
</evidence>
<evidence type="ECO:0000256" key="9">
    <source>
        <dbReference type="ARBA" id="ARBA00023180"/>
    </source>
</evidence>
<keyword evidence="4 10" id="KW-0812">Transmembrane</keyword>
<dbReference type="PANTHER" id="PTHR14647">
    <property type="entry name" value="GALACTOSE-3-O-SULFOTRANSFERASE"/>
    <property type="match status" value="1"/>
</dbReference>
<dbReference type="EMBL" id="JARQWQ010000109">
    <property type="protein sequence ID" value="KAK2550559.1"/>
    <property type="molecule type" value="Genomic_DNA"/>
</dbReference>
<evidence type="ECO:0000256" key="7">
    <source>
        <dbReference type="ARBA" id="ARBA00023034"/>
    </source>
</evidence>
<keyword evidence="8 10" id="KW-0472">Membrane</keyword>
<dbReference type="PANTHER" id="PTHR14647:SF85">
    <property type="entry name" value="GALACTOSYLCERAMIDE SULFOTRANSFERASE-LIKE"/>
    <property type="match status" value="1"/>
</dbReference>
<organism evidence="11 12">
    <name type="scientific">Acropora cervicornis</name>
    <name type="common">Staghorn coral</name>
    <dbReference type="NCBI Taxonomy" id="6130"/>
    <lineage>
        <taxon>Eukaryota</taxon>
        <taxon>Metazoa</taxon>
        <taxon>Cnidaria</taxon>
        <taxon>Anthozoa</taxon>
        <taxon>Hexacorallia</taxon>
        <taxon>Scleractinia</taxon>
        <taxon>Astrocoeniina</taxon>
        <taxon>Acroporidae</taxon>
        <taxon>Acropora</taxon>
    </lineage>
</organism>
<evidence type="ECO:0000256" key="1">
    <source>
        <dbReference type="ARBA" id="ARBA00004323"/>
    </source>
</evidence>
<gene>
    <name evidence="11" type="ORF">P5673_028762</name>
</gene>
<dbReference type="Proteomes" id="UP001249851">
    <property type="component" value="Unassembled WGS sequence"/>
</dbReference>
<dbReference type="GO" id="GO:0001733">
    <property type="term" value="F:galactosylceramide sulfotransferase activity"/>
    <property type="evidence" value="ECO:0007669"/>
    <property type="project" value="InterPro"/>
</dbReference>
<dbReference type="Gene3D" id="3.40.50.300">
    <property type="entry name" value="P-loop containing nucleotide triphosphate hydrolases"/>
    <property type="match status" value="1"/>
</dbReference>